<dbReference type="EMBL" id="JAERTX010000009">
    <property type="protein sequence ID" value="MBM9460558.1"/>
    <property type="molecule type" value="Genomic_DNA"/>
</dbReference>
<dbReference type="InterPro" id="IPR032710">
    <property type="entry name" value="NTF2-like_dom_sf"/>
</dbReference>
<sequence>MRTGAGARVVVEPDAACPCGAPATYAACCAKFHSGEQLPATAEELMRSRFAAFVVGDADYLLATWHPATRPEDLDLDDDVRWLRLEVLATEGGGPGERRGVVEFRAHHEHAGRPGVLHEVSRFRHDGGRWLYVRGRAEWS</sequence>
<feature type="domain" description="YchJ-like middle NTF2-like" evidence="2">
    <location>
        <begin position="41"/>
        <end position="135"/>
    </location>
</feature>
<dbReference type="InterPro" id="IPR023006">
    <property type="entry name" value="YchJ-like"/>
</dbReference>
<dbReference type="Pfam" id="PF17775">
    <property type="entry name" value="YchJ_M-like"/>
    <property type="match status" value="1"/>
</dbReference>
<dbReference type="AlphaFoldDB" id="A0A939BYQ0"/>
<evidence type="ECO:0000259" key="2">
    <source>
        <dbReference type="Pfam" id="PF17775"/>
    </source>
</evidence>
<reference evidence="3" key="1">
    <citation type="submission" date="2021-01" db="EMBL/GenBank/DDBJ databases">
        <title>Novel species in genus Nocardioides.</title>
        <authorList>
            <person name="Zhang G."/>
        </authorList>
    </citation>
    <scope>NUCLEOTIDE SEQUENCE</scope>
    <source>
        <strain evidence="3">Zg-536</strain>
    </source>
</reference>
<name>A0A939BYQ0_9ACTN</name>
<gene>
    <name evidence="3" type="ORF">JK386_11645</name>
</gene>
<keyword evidence="4" id="KW-1185">Reference proteome</keyword>
<organism evidence="3 4">
    <name type="scientific">Nocardioides faecalis</name>
    <dbReference type="NCBI Taxonomy" id="2803858"/>
    <lineage>
        <taxon>Bacteria</taxon>
        <taxon>Bacillati</taxon>
        <taxon>Actinomycetota</taxon>
        <taxon>Actinomycetes</taxon>
        <taxon>Propionibacteriales</taxon>
        <taxon>Nocardioidaceae</taxon>
        <taxon>Nocardioides</taxon>
    </lineage>
</organism>
<dbReference type="HAMAP" id="MF_00612">
    <property type="entry name" value="UPF0225"/>
    <property type="match status" value="1"/>
</dbReference>
<evidence type="ECO:0000313" key="3">
    <source>
        <dbReference type="EMBL" id="MBM9460558.1"/>
    </source>
</evidence>
<dbReference type="PANTHER" id="PTHR33747:SF1">
    <property type="entry name" value="ADENYLATE CYCLASE-ASSOCIATED CAP C-TERMINAL DOMAIN-CONTAINING PROTEIN"/>
    <property type="match status" value="1"/>
</dbReference>
<evidence type="ECO:0000256" key="1">
    <source>
        <dbReference type="HAMAP-Rule" id="MF_00612"/>
    </source>
</evidence>
<dbReference type="PANTHER" id="PTHR33747">
    <property type="entry name" value="UPF0225 PROTEIN SCO1677"/>
    <property type="match status" value="1"/>
</dbReference>
<protein>
    <recommendedName>
        <fullName evidence="1">UPF0225 protein JK386_11645</fullName>
    </recommendedName>
</protein>
<comment type="caution">
    <text evidence="3">The sequence shown here is derived from an EMBL/GenBank/DDBJ whole genome shotgun (WGS) entry which is preliminary data.</text>
</comment>
<dbReference type="RefSeq" id="WP_205291870.1">
    <property type="nucleotide sequence ID" value="NZ_CP074406.1"/>
</dbReference>
<dbReference type="InterPro" id="IPR048469">
    <property type="entry name" value="YchJ-like_M"/>
</dbReference>
<dbReference type="Proteomes" id="UP000663791">
    <property type="component" value="Unassembled WGS sequence"/>
</dbReference>
<dbReference type="SUPFAM" id="SSF54427">
    <property type="entry name" value="NTF2-like"/>
    <property type="match status" value="1"/>
</dbReference>
<evidence type="ECO:0000313" key="4">
    <source>
        <dbReference type="Proteomes" id="UP000663791"/>
    </source>
</evidence>
<proteinExistence type="inferred from homology"/>
<accession>A0A939BYQ0</accession>
<dbReference type="Gene3D" id="3.10.450.50">
    <property type="match status" value="1"/>
</dbReference>
<comment type="similarity">
    <text evidence="1">Belongs to the UPF0225 family.</text>
</comment>